<evidence type="ECO:0000256" key="4">
    <source>
        <dbReference type="HAMAP-Rule" id="MF_02095"/>
    </source>
</evidence>
<feature type="binding site" evidence="4">
    <location>
        <begin position="92"/>
        <end position="95"/>
    </location>
    <ligand>
        <name>substrate</name>
    </ligand>
</feature>
<comment type="function">
    <text evidence="4">Converts adenosine-3',5'-bisphosphate (PAP) to AMP.</text>
</comment>
<feature type="binding site" evidence="5">
    <location>
        <position position="71"/>
    </location>
    <ligand>
        <name>Mg(2+)</name>
        <dbReference type="ChEBI" id="CHEBI:18420"/>
        <label>1</label>
        <note>catalytic</note>
    </ligand>
</feature>
<keyword evidence="4" id="KW-0997">Cell inner membrane</keyword>
<dbReference type="PATRIC" id="fig|717774.3.peg.19"/>
<dbReference type="GO" id="GO:0000103">
    <property type="term" value="P:sulfate assimilation"/>
    <property type="evidence" value="ECO:0007669"/>
    <property type="project" value="TreeGrafter"/>
</dbReference>
<keyword evidence="4" id="KW-0472">Membrane</keyword>
<proteinExistence type="inferred from homology"/>
<dbReference type="GO" id="GO:0008441">
    <property type="term" value="F:3'(2'),5'-bisphosphate nucleotidase activity"/>
    <property type="evidence" value="ECO:0007669"/>
    <property type="project" value="UniProtKB-UniRule"/>
</dbReference>
<dbReference type="PRINTS" id="PR00377">
    <property type="entry name" value="IMPHPHTASES"/>
</dbReference>
<dbReference type="PROSITE" id="PS00629">
    <property type="entry name" value="IMP_1"/>
    <property type="match status" value="1"/>
</dbReference>
<name>F2JUJ1_MARM1</name>
<dbReference type="InterPro" id="IPR020583">
    <property type="entry name" value="Inositol_monoP_metal-BS"/>
</dbReference>
<feature type="binding site" evidence="4">
    <location>
        <position position="92"/>
    </location>
    <ligand>
        <name>Mg(2+)</name>
        <dbReference type="ChEBI" id="CHEBI:18420"/>
        <label>1</label>
    </ligand>
</feature>
<dbReference type="HOGENOM" id="CLU_044118_3_0_6"/>
<evidence type="ECO:0000256" key="3">
    <source>
        <dbReference type="ARBA" id="ARBA00022842"/>
    </source>
</evidence>
<dbReference type="RefSeq" id="WP_013659231.1">
    <property type="nucleotide sequence ID" value="NC_015276.1"/>
</dbReference>
<dbReference type="Gene3D" id="3.40.190.80">
    <property type="match status" value="1"/>
</dbReference>
<keyword evidence="7" id="KW-1185">Reference proteome</keyword>
<feature type="binding site" evidence="4">
    <location>
        <position position="71"/>
    </location>
    <ligand>
        <name>Mg(2+)</name>
        <dbReference type="ChEBI" id="CHEBI:18420"/>
        <label>1</label>
    </ligand>
</feature>
<dbReference type="GO" id="GO:0000287">
    <property type="term" value="F:magnesium ion binding"/>
    <property type="evidence" value="ECO:0007669"/>
    <property type="project" value="UniProtKB-UniRule"/>
</dbReference>
<feature type="binding site" evidence="4">
    <location>
        <position position="230"/>
    </location>
    <ligand>
        <name>Mg(2+)</name>
        <dbReference type="ChEBI" id="CHEBI:18420"/>
        <label>2</label>
    </ligand>
</feature>
<dbReference type="SUPFAM" id="SSF56655">
    <property type="entry name" value="Carbohydrate phosphatase"/>
    <property type="match status" value="1"/>
</dbReference>
<dbReference type="Gene3D" id="3.30.540.10">
    <property type="entry name" value="Fructose-1,6-Bisphosphatase, subunit A, domain 1"/>
    <property type="match status" value="1"/>
</dbReference>
<feature type="binding site" evidence="4">
    <location>
        <position position="71"/>
    </location>
    <ligand>
        <name>substrate</name>
    </ligand>
</feature>
<dbReference type="HAMAP" id="MF_02095">
    <property type="entry name" value="CysQ"/>
    <property type="match status" value="1"/>
</dbReference>
<accession>F2JUJ1</accession>
<keyword evidence="4" id="KW-1003">Cell membrane</keyword>
<dbReference type="PANTHER" id="PTHR43028:SF5">
    <property type="entry name" value="3'(2'),5'-BISPHOSPHATE NUCLEOTIDASE 1"/>
    <property type="match status" value="1"/>
</dbReference>
<evidence type="ECO:0000256" key="2">
    <source>
        <dbReference type="ARBA" id="ARBA00022723"/>
    </source>
</evidence>
<comment type="cofactor">
    <cofactor evidence="4 5">
        <name>Mg(2+)</name>
        <dbReference type="ChEBI" id="CHEBI:18420"/>
    </cofactor>
</comment>
<dbReference type="STRING" id="717774.Marme_0018"/>
<feature type="binding site" evidence="4 5">
    <location>
        <position position="93"/>
    </location>
    <ligand>
        <name>Mg(2+)</name>
        <dbReference type="ChEBI" id="CHEBI:18420"/>
        <label>2</label>
    </ligand>
</feature>
<keyword evidence="2 4" id="KW-0479">Metal-binding</keyword>
<evidence type="ECO:0000256" key="1">
    <source>
        <dbReference type="ARBA" id="ARBA00001625"/>
    </source>
</evidence>
<comment type="subcellular location">
    <subcellularLocation>
        <location evidence="4">Cell inner membrane</location>
        <topology evidence="4">Peripheral membrane protein</topology>
        <orientation evidence="4">Cytoplasmic side</orientation>
    </subcellularLocation>
</comment>
<feature type="binding site" evidence="5">
    <location>
        <position position="92"/>
    </location>
    <ligand>
        <name>Mg(2+)</name>
        <dbReference type="ChEBI" id="CHEBI:18420"/>
        <label>1</label>
        <note>catalytic</note>
    </ligand>
</feature>
<dbReference type="InterPro" id="IPR006240">
    <property type="entry name" value="CysQ"/>
</dbReference>
<dbReference type="eggNOG" id="COG1218">
    <property type="taxonomic scope" value="Bacteria"/>
</dbReference>
<keyword evidence="3 4" id="KW-0460">Magnesium</keyword>
<comment type="catalytic activity">
    <reaction evidence="1 4">
        <text>adenosine 3',5'-bisphosphate + H2O = AMP + phosphate</text>
        <dbReference type="Rhea" id="RHEA:10040"/>
        <dbReference type="ChEBI" id="CHEBI:15377"/>
        <dbReference type="ChEBI" id="CHEBI:43474"/>
        <dbReference type="ChEBI" id="CHEBI:58343"/>
        <dbReference type="ChEBI" id="CHEBI:456215"/>
        <dbReference type="EC" id="3.1.3.7"/>
    </reaction>
</comment>
<dbReference type="NCBIfam" id="TIGR01331">
    <property type="entry name" value="bisphos_cysQ"/>
    <property type="match status" value="1"/>
</dbReference>
<gene>
    <name evidence="4" type="primary">cysQ</name>
    <name evidence="6" type="ordered locus">Marme_0018</name>
</gene>
<dbReference type="AlphaFoldDB" id="F2JUJ1"/>
<dbReference type="GO" id="GO:0005886">
    <property type="term" value="C:plasma membrane"/>
    <property type="evidence" value="ECO:0007669"/>
    <property type="project" value="UniProtKB-SubCell"/>
</dbReference>
<comment type="similarity">
    <text evidence="4">Belongs to the inositol monophosphatase superfamily. CysQ family.</text>
</comment>
<feature type="binding site" evidence="4">
    <location>
        <position position="230"/>
    </location>
    <ligand>
        <name>substrate</name>
    </ligand>
</feature>
<evidence type="ECO:0000256" key="5">
    <source>
        <dbReference type="PIRSR" id="PIRSR600760-2"/>
    </source>
</evidence>
<reference evidence="6 7" key="1">
    <citation type="journal article" date="2012" name="Stand. Genomic Sci.">
        <title>Complete genome sequence of the melanogenic marine bacterium Marinomonas mediterranea type strain (MMB-1(T)).</title>
        <authorList>
            <person name="Lucas-Elio P."/>
            <person name="Goodwin L."/>
            <person name="Woyke T."/>
            <person name="Pitluck S."/>
            <person name="Nolan M."/>
            <person name="Kyrpides N.C."/>
            <person name="Detter J.C."/>
            <person name="Copeland A."/>
            <person name="Teshima H."/>
            <person name="Bruce D."/>
            <person name="Detter C."/>
            <person name="Tapia R."/>
            <person name="Han S."/>
            <person name="Land M.L."/>
            <person name="Ivanova N."/>
            <person name="Mikhailova N."/>
            <person name="Johnston A.W."/>
            <person name="Sanchez-Amat A."/>
        </authorList>
    </citation>
    <scope>NUCLEOTIDE SEQUENCE [LARGE SCALE GENOMIC DNA]</scope>
    <source>
        <strain evidence="7">ATCC 700492 / JCM 21426 / NBRC 103028 / MMB-1</strain>
    </source>
</reference>
<keyword evidence="4" id="KW-0378">Hydrolase</keyword>
<protein>
    <recommendedName>
        <fullName evidence="4">3'(2'),5'-bisphosphate nucleotidase CysQ</fullName>
        <ecNumber evidence="4">3.1.3.7</ecNumber>
    </recommendedName>
    <alternativeName>
        <fullName evidence="4">3'(2'),5-bisphosphonucleoside 3'(2')-phosphohydrolase</fullName>
    </alternativeName>
    <alternativeName>
        <fullName evidence="4">3'-phosphoadenosine 5'-phosphate phosphatase</fullName>
        <shortName evidence="4">PAP phosphatase</shortName>
    </alternativeName>
</protein>
<dbReference type="PANTHER" id="PTHR43028">
    <property type="entry name" value="3'(2'),5'-BISPHOSPHATE NUCLEOTIDASE 1"/>
    <property type="match status" value="1"/>
</dbReference>
<feature type="binding site" evidence="5">
    <location>
        <position position="230"/>
    </location>
    <ligand>
        <name>Mg(2+)</name>
        <dbReference type="ChEBI" id="CHEBI:18420"/>
        <label>1</label>
        <note>catalytic</note>
    </ligand>
</feature>
<dbReference type="InterPro" id="IPR050725">
    <property type="entry name" value="CysQ/Inositol_MonoPase"/>
</dbReference>
<dbReference type="InterPro" id="IPR000760">
    <property type="entry name" value="Inositol_monophosphatase-like"/>
</dbReference>
<evidence type="ECO:0000313" key="7">
    <source>
        <dbReference type="Proteomes" id="UP000001062"/>
    </source>
</evidence>
<dbReference type="OrthoDB" id="9785695at2"/>
<dbReference type="CDD" id="cd01638">
    <property type="entry name" value="CysQ"/>
    <property type="match status" value="1"/>
</dbReference>
<organism evidence="6 7">
    <name type="scientific">Marinomonas mediterranea (strain ATCC 700492 / JCM 21426 / NBRC 103028 / MMB-1)</name>
    <dbReference type="NCBI Taxonomy" id="717774"/>
    <lineage>
        <taxon>Bacteria</taxon>
        <taxon>Pseudomonadati</taxon>
        <taxon>Pseudomonadota</taxon>
        <taxon>Gammaproteobacteria</taxon>
        <taxon>Oceanospirillales</taxon>
        <taxon>Oceanospirillaceae</taxon>
        <taxon>Marinomonas</taxon>
    </lineage>
</organism>
<sequence>MQDVGRHPIFKALQEIIHNAADAIMEIYQQEDLGIQQKSDDSPVTEADLAAHKVISEGLKKLTPDIPILSEEDVKPFEERSKWRRLWVVDPLDGTKEFIKRNGEFSINIALVIDGESVLGIVYLPTTSEGYFGATESLRKHDLWNDLPTGAMKWRGDDVEVIKVREPNSPFVAMTSRSHGPALPEDFKQLLIEEYEHVRELPKGSSIKGCRIAEGIADLHLRRGPTCEWDTAAQQAVVEGAGGVLITPKGDPFRYNQRDTLLNGHFIIANPQIAARVVNWYKQQENG</sequence>
<dbReference type="Pfam" id="PF00459">
    <property type="entry name" value="Inositol_P"/>
    <property type="match status" value="1"/>
</dbReference>
<dbReference type="EMBL" id="CP002583">
    <property type="protein sequence ID" value="ADZ89324.1"/>
    <property type="molecule type" value="Genomic_DNA"/>
</dbReference>
<dbReference type="GO" id="GO:0050427">
    <property type="term" value="P:3'-phosphoadenosine 5'-phosphosulfate metabolic process"/>
    <property type="evidence" value="ECO:0007669"/>
    <property type="project" value="TreeGrafter"/>
</dbReference>
<feature type="binding site" evidence="4 5">
    <location>
        <position position="90"/>
    </location>
    <ligand>
        <name>Mg(2+)</name>
        <dbReference type="ChEBI" id="CHEBI:18420"/>
        <label>2</label>
    </ligand>
</feature>
<feature type="binding site" evidence="4">
    <location>
        <position position="90"/>
    </location>
    <ligand>
        <name>Mg(2+)</name>
        <dbReference type="ChEBI" id="CHEBI:18420"/>
        <label>1</label>
    </ligand>
</feature>
<dbReference type="Proteomes" id="UP000001062">
    <property type="component" value="Chromosome"/>
</dbReference>
<evidence type="ECO:0000313" key="6">
    <source>
        <dbReference type="EMBL" id="ADZ89324.1"/>
    </source>
</evidence>
<dbReference type="EC" id="3.1.3.7" evidence="4"/>
<dbReference type="KEGG" id="mme:Marme_0018"/>